<dbReference type="PROSITE" id="PS50943">
    <property type="entry name" value="HTH_CROC1"/>
    <property type="match status" value="1"/>
</dbReference>
<reference evidence="3 5" key="3">
    <citation type="submission" date="2020-11" db="EMBL/GenBank/DDBJ databases">
        <title>Closed and high quality bacterial genomes of the OMM12 community.</title>
        <authorList>
            <person name="Marbouty M."/>
            <person name="Lamy-Besnier Q."/>
            <person name="Debarbieux L."/>
            <person name="Koszul R."/>
        </authorList>
    </citation>
    <scope>NUCLEOTIDE SEQUENCE [LARGE SCALE GENOMIC DNA]</scope>
    <source>
        <strain evidence="3 5">KB18</strain>
    </source>
</reference>
<reference evidence="2" key="1">
    <citation type="journal article" date="2017" name="Genome Announc.">
        <title>High-Quality Whole-Genome Sequences of the Oligo-Mouse-Microbiota Bacterial Community.</title>
        <authorList>
            <person name="Garzetti D."/>
            <person name="Brugiroux S."/>
            <person name="Bunk B."/>
            <person name="Pukall R."/>
            <person name="McCoy K.D."/>
            <person name="Macpherson A.J."/>
            <person name="Stecher B."/>
        </authorList>
    </citation>
    <scope>NUCLEOTIDE SEQUENCE</scope>
    <source>
        <strain evidence="2">KB18</strain>
    </source>
</reference>
<name>A0A1Z2XTS4_9FIRM</name>
<dbReference type="SUPFAM" id="SSF47413">
    <property type="entry name" value="lambda repressor-like DNA-binding domains"/>
    <property type="match status" value="1"/>
</dbReference>
<evidence type="ECO:0000259" key="1">
    <source>
        <dbReference type="PROSITE" id="PS50943"/>
    </source>
</evidence>
<evidence type="ECO:0000313" key="4">
    <source>
        <dbReference type="Proteomes" id="UP000196710"/>
    </source>
</evidence>
<dbReference type="InterPro" id="IPR010982">
    <property type="entry name" value="Lambda_DNA-bd_dom_sf"/>
</dbReference>
<dbReference type="EMBL" id="CP065321">
    <property type="protein sequence ID" value="QQR31123.1"/>
    <property type="molecule type" value="Genomic_DNA"/>
</dbReference>
<dbReference type="SMART" id="SM00530">
    <property type="entry name" value="HTH_XRE"/>
    <property type="match status" value="1"/>
</dbReference>
<evidence type="ECO:0000313" key="3">
    <source>
        <dbReference type="EMBL" id="QQR31123.1"/>
    </source>
</evidence>
<dbReference type="KEGG" id="amur:ADH66_15055"/>
<sequence>MDNLGQKIKKRREELGLSQEDLAKILGYKHKSSINKIELGAADVPRAKVPAFAKALGMTAIEFSGWTEDRKTVSFSYCLEQQMKLLGWVVLYDADGNAILTHDGVEYEVTEEKIKELESRVALYMDFLLNDLAKNSRKIGG</sequence>
<reference evidence="4" key="2">
    <citation type="submission" date="2017-05" db="EMBL/GenBank/DDBJ databases">
        <title>Improved OligoMM genomes.</title>
        <authorList>
            <person name="Garzetti D."/>
        </authorList>
    </citation>
    <scope>NUCLEOTIDE SEQUENCE [LARGE SCALE GENOMIC DNA]</scope>
    <source>
        <strain evidence="4">KB18</strain>
    </source>
</reference>
<dbReference type="GO" id="GO:0003677">
    <property type="term" value="F:DNA binding"/>
    <property type="evidence" value="ECO:0007669"/>
    <property type="project" value="InterPro"/>
</dbReference>
<keyword evidence="4" id="KW-1185">Reference proteome</keyword>
<dbReference type="Proteomes" id="UP000596035">
    <property type="component" value="Chromosome"/>
</dbReference>
<dbReference type="InterPro" id="IPR001387">
    <property type="entry name" value="Cro/C1-type_HTH"/>
</dbReference>
<dbReference type="Pfam" id="PF01381">
    <property type="entry name" value="HTH_3"/>
    <property type="match status" value="1"/>
</dbReference>
<accession>A0A1Z2XTS4</accession>
<feature type="domain" description="HTH cro/C1-type" evidence="1">
    <location>
        <begin position="8"/>
        <end position="63"/>
    </location>
</feature>
<proteinExistence type="predicted"/>
<dbReference type="Gene3D" id="1.10.260.40">
    <property type="entry name" value="lambda repressor-like DNA-binding domains"/>
    <property type="match status" value="1"/>
</dbReference>
<dbReference type="CDD" id="cd00093">
    <property type="entry name" value="HTH_XRE"/>
    <property type="match status" value="1"/>
</dbReference>
<organism evidence="3 5">
    <name type="scientific">Acutalibacter muris</name>
    <dbReference type="NCBI Taxonomy" id="1796620"/>
    <lineage>
        <taxon>Bacteria</taxon>
        <taxon>Bacillati</taxon>
        <taxon>Bacillota</taxon>
        <taxon>Clostridia</taxon>
        <taxon>Eubacteriales</taxon>
        <taxon>Acutalibacteraceae</taxon>
        <taxon>Acutalibacter</taxon>
    </lineage>
</organism>
<dbReference type="RefSeq" id="WP_066539097.1">
    <property type="nucleotide sequence ID" value="NZ_CP021422.1"/>
</dbReference>
<evidence type="ECO:0000313" key="5">
    <source>
        <dbReference type="Proteomes" id="UP000596035"/>
    </source>
</evidence>
<dbReference type="EMBL" id="CP021422">
    <property type="protein sequence ID" value="ASB41856.1"/>
    <property type="molecule type" value="Genomic_DNA"/>
</dbReference>
<dbReference type="Proteomes" id="UP000196710">
    <property type="component" value="Chromosome"/>
</dbReference>
<protein>
    <submittedName>
        <fullName evidence="2 3">Transcriptional regulator</fullName>
    </submittedName>
</protein>
<gene>
    <name evidence="2" type="ORF">ADH66_15055</name>
    <name evidence="3" type="ORF">I5Q82_05435</name>
</gene>
<evidence type="ECO:0000313" key="2">
    <source>
        <dbReference type="EMBL" id="ASB41856.1"/>
    </source>
</evidence>
<dbReference type="AlphaFoldDB" id="A0A1Z2XTS4"/>